<evidence type="ECO:0000313" key="2">
    <source>
        <dbReference type="Proteomes" id="UP001634393"/>
    </source>
</evidence>
<comment type="caution">
    <text evidence="1">The sequence shown here is derived from an EMBL/GenBank/DDBJ whole genome shotgun (WGS) entry which is preliminary data.</text>
</comment>
<keyword evidence="2" id="KW-1185">Reference proteome</keyword>
<name>A0ABD3S151_9LAMI</name>
<dbReference type="EMBL" id="JBJXBP010000007">
    <property type="protein sequence ID" value="KAL3818170.1"/>
    <property type="molecule type" value="Genomic_DNA"/>
</dbReference>
<accession>A0ABD3S151</accession>
<reference evidence="1 2" key="1">
    <citation type="submission" date="2024-12" db="EMBL/GenBank/DDBJ databases">
        <title>The unique morphological basis and parallel evolutionary history of personate flowers in Penstemon.</title>
        <authorList>
            <person name="Depatie T.H."/>
            <person name="Wessinger C.A."/>
        </authorList>
    </citation>
    <scope>NUCLEOTIDE SEQUENCE [LARGE SCALE GENOMIC DNA]</scope>
    <source>
        <strain evidence="1">WTNN_2</strain>
        <tissue evidence="1">Leaf</tissue>
    </source>
</reference>
<evidence type="ECO:0000313" key="1">
    <source>
        <dbReference type="EMBL" id="KAL3818170.1"/>
    </source>
</evidence>
<organism evidence="1 2">
    <name type="scientific">Penstemon smallii</name>
    <dbReference type="NCBI Taxonomy" id="265156"/>
    <lineage>
        <taxon>Eukaryota</taxon>
        <taxon>Viridiplantae</taxon>
        <taxon>Streptophyta</taxon>
        <taxon>Embryophyta</taxon>
        <taxon>Tracheophyta</taxon>
        <taxon>Spermatophyta</taxon>
        <taxon>Magnoliopsida</taxon>
        <taxon>eudicotyledons</taxon>
        <taxon>Gunneridae</taxon>
        <taxon>Pentapetalae</taxon>
        <taxon>asterids</taxon>
        <taxon>lamiids</taxon>
        <taxon>Lamiales</taxon>
        <taxon>Plantaginaceae</taxon>
        <taxon>Cheloneae</taxon>
        <taxon>Penstemon</taxon>
    </lineage>
</organism>
<protein>
    <submittedName>
        <fullName evidence="1">Uncharacterized protein</fullName>
    </submittedName>
</protein>
<proteinExistence type="predicted"/>
<sequence>MTKTREEIQKHFNSYSLSHCTFVVLLQTNKQKKTCGLGAAIPQYEAQGQSPRFFFTSKRQK</sequence>
<dbReference type="Proteomes" id="UP001634393">
    <property type="component" value="Unassembled WGS sequence"/>
</dbReference>
<gene>
    <name evidence="1" type="ORF">ACJIZ3_004075</name>
</gene>
<dbReference type="AlphaFoldDB" id="A0ABD3S151"/>